<feature type="transmembrane region" description="Helical" evidence="1">
    <location>
        <begin position="44"/>
        <end position="62"/>
    </location>
</feature>
<comment type="caution">
    <text evidence="2">The sequence shown here is derived from an EMBL/GenBank/DDBJ whole genome shotgun (WGS) entry which is preliminary data.</text>
</comment>
<dbReference type="AlphaFoldDB" id="A0A5Q6S4Q7"/>
<feature type="transmembrane region" description="Helical" evidence="1">
    <location>
        <begin position="214"/>
        <end position="236"/>
    </location>
</feature>
<gene>
    <name evidence="2" type="ORF">FE697_005910</name>
</gene>
<organism evidence="2 3">
    <name type="scientific">Mumia zhuanghuii</name>
    <dbReference type="NCBI Taxonomy" id="2585211"/>
    <lineage>
        <taxon>Bacteria</taxon>
        <taxon>Bacillati</taxon>
        <taxon>Actinomycetota</taxon>
        <taxon>Actinomycetes</taxon>
        <taxon>Propionibacteriales</taxon>
        <taxon>Nocardioidaceae</taxon>
        <taxon>Mumia</taxon>
    </lineage>
</organism>
<dbReference type="EMBL" id="VDFQ02000001">
    <property type="protein sequence ID" value="KAA1425385.1"/>
    <property type="molecule type" value="Genomic_DNA"/>
</dbReference>
<reference evidence="2 3" key="1">
    <citation type="submission" date="2019-09" db="EMBL/GenBank/DDBJ databases">
        <title>Mumia zhuanghuii sp. nov. isolated from the intestinal contents of plateau pika (Ochotona curzoniae) in the Qinghai-Tibet plateau of China.</title>
        <authorList>
            <person name="Tian Z."/>
        </authorList>
    </citation>
    <scope>NUCLEOTIDE SEQUENCE [LARGE SCALE GENOMIC DNA]</scope>
    <source>
        <strain evidence="3">350</strain>
    </source>
</reference>
<name>A0A5Q6S4Q7_9ACTN</name>
<evidence type="ECO:0000256" key="1">
    <source>
        <dbReference type="SAM" id="Phobius"/>
    </source>
</evidence>
<sequence length="286" mass="28949">MTLAVLAGLVGLMTLPLVDAASLLHLRDILDGPDIVERRAVIDPRSSMIVWATAALLGAVAWSARWSPTAPLSAAAGVAATWTALALFPDSVGRVGDSLEPLLWDDAFGHLLDVGFASGPVIVAVLLGSAAAVAPGGWPRSRTTGASLLTALAAPFLAGGTMLALDRCLANRHEEISWGSALGRELALLDASLGWAVVAAVLILLVAASARISVAGPLTAAAALLAAWVVVVTKAGDLTVAAVTRTDGVFGVFPGLGGYGITLGYLVFPLLAAVLLGTAASQIRRA</sequence>
<dbReference type="Proteomes" id="UP000307768">
    <property type="component" value="Unassembled WGS sequence"/>
</dbReference>
<accession>A0A5Q6S4Q7</accession>
<keyword evidence="1" id="KW-0812">Transmembrane</keyword>
<feature type="transmembrane region" description="Helical" evidence="1">
    <location>
        <begin position="146"/>
        <end position="166"/>
    </location>
</feature>
<evidence type="ECO:0000313" key="3">
    <source>
        <dbReference type="Proteomes" id="UP000307768"/>
    </source>
</evidence>
<keyword evidence="1" id="KW-1133">Transmembrane helix</keyword>
<keyword evidence="1" id="KW-0472">Membrane</keyword>
<dbReference type="RefSeq" id="WP_149768560.1">
    <property type="nucleotide sequence ID" value="NZ_VDFQ02000001.1"/>
</dbReference>
<feature type="transmembrane region" description="Helical" evidence="1">
    <location>
        <begin position="108"/>
        <end position="134"/>
    </location>
</feature>
<feature type="transmembrane region" description="Helical" evidence="1">
    <location>
        <begin position="186"/>
        <end position="207"/>
    </location>
</feature>
<protein>
    <submittedName>
        <fullName evidence="2">Uncharacterized protein</fullName>
    </submittedName>
</protein>
<proteinExistence type="predicted"/>
<evidence type="ECO:0000313" key="2">
    <source>
        <dbReference type="EMBL" id="KAA1425385.1"/>
    </source>
</evidence>
<feature type="transmembrane region" description="Helical" evidence="1">
    <location>
        <begin position="256"/>
        <end position="280"/>
    </location>
</feature>